<dbReference type="CDD" id="cd18809">
    <property type="entry name" value="SF1_C_RecD"/>
    <property type="match status" value="1"/>
</dbReference>
<comment type="caution">
    <text evidence="1">The sequence shown here is derived from an EMBL/GenBank/DDBJ whole genome shotgun (WGS) entry which is preliminary data.</text>
</comment>
<evidence type="ECO:0000313" key="2">
    <source>
        <dbReference type="Proteomes" id="UP001219518"/>
    </source>
</evidence>
<dbReference type="InterPro" id="IPR051055">
    <property type="entry name" value="PIF1_helicase"/>
</dbReference>
<reference evidence="1" key="1">
    <citation type="submission" date="2021-07" db="EMBL/GenBank/DDBJ databases">
        <authorList>
            <person name="Catto M.A."/>
            <person name="Jacobson A."/>
            <person name="Kennedy G."/>
            <person name="Labadie P."/>
            <person name="Hunt B.G."/>
            <person name="Srinivasan R."/>
        </authorList>
    </citation>
    <scope>NUCLEOTIDE SEQUENCE</scope>
    <source>
        <strain evidence="1">PL_HMW_Pooled</strain>
        <tissue evidence="1">Head</tissue>
    </source>
</reference>
<keyword evidence="1" id="KW-0067">ATP-binding</keyword>
<dbReference type="InterPro" id="IPR027417">
    <property type="entry name" value="P-loop_NTPase"/>
</dbReference>
<dbReference type="AlphaFoldDB" id="A0AAE1LS32"/>
<dbReference type="PANTHER" id="PTHR47642:SF5">
    <property type="entry name" value="ATP-DEPENDENT DNA HELICASE"/>
    <property type="match status" value="1"/>
</dbReference>
<organism evidence="1 2">
    <name type="scientific">Frankliniella fusca</name>
    <dbReference type="NCBI Taxonomy" id="407009"/>
    <lineage>
        <taxon>Eukaryota</taxon>
        <taxon>Metazoa</taxon>
        <taxon>Ecdysozoa</taxon>
        <taxon>Arthropoda</taxon>
        <taxon>Hexapoda</taxon>
        <taxon>Insecta</taxon>
        <taxon>Pterygota</taxon>
        <taxon>Neoptera</taxon>
        <taxon>Paraneoptera</taxon>
        <taxon>Thysanoptera</taxon>
        <taxon>Terebrantia</taxon>
        <taxon>Thripoidea</taxon>
        <taxon>Thripidae</taxon>
        <taxon>Frankliniella</taxon>
    </lineage>
</organism>
<sequence>MGKTLISVAKLVELDEPVALLLARHNNAEVKEGSADAAEGLEKEVRLSKGSHAMLRSNLWLAAGLVNGATGTVVDIIYEPNKAPPPPPPNDLPLAVMVRFDKYSGPTMADGRGGRDSCNHVFTIAVQSSAIVQSVFTLWPSRAPLADGSVPIATQLRGWDDSQGTHCTREQFPLPLAYAITVHKAQSLTVERAVVNVGKRDFQVGLIYVTMSRVKSWDGLLLDPEFSLNRMTDVRRSRGFSDRETDERHIYSLRILQTRALAVICLYFRADLQQCSGAFPPGFLSKPIGLLCST</sequence>
<keyword evidence="1" id="KW-0347">Helicase</keyword>
<feature type="non-terminal residue" evidence="1">
    <location>
        <position position="1"/>
    </location>
</feature>
<keyword evidence="1" id="KW-0378">Hydrolase</keyword>
<name>A0AAE1LS32_9NEOP</name>
<dbReference type="Proteomes" id="UP001219518">
    <property type="component" value="Unassembled WGS sequence"/>
</dbReference>
<protein>
    <submittedName>
        <fullName evidence="1">ATP-dependent DNA helicase</fullName>
    </submittedName>
</protein>
<gene>
    <name evidence="1" type="ORF">KUF71_019506</name>
</gene>
<accession>A0AAE1LS32</accession>
<keyword evidence="1" id="KW-0547">Nucleotide-binding</keyword>
<dbReference type="PANTHER" id="PTHR47642">
    <property type="entry name" value="ATP-DEPENDENT DNA HELICASE"/>
    <property type="match status" value="1"/>
</dbReference>
<dbReference type="SUPFAM" id="SSF52540">
    <property type="entry name" value="P-loop containing nucleoside triphosphate hydrolases"/>
    <property type="match status" value="1"/>
</dbReference>
<dbReference type="EMBL" id="JAHWGI010001402">
    <property type="protein sequence ID" value="KAK3929675.1"/>
    <property type="molecule type" value="Genomic_DNA"/>
</dbReference>
<keyword evidence="2" id="KW-1185">Reference proteome</keyword>
<proteinExistence type="predicted"/>
<reference evidence="1" key="2">
    <citation type="journal article" date="2023" name="BMC Genomics">
        <title>Pest status, molecular evolution, and epigenetic factors derived from the genome assembly of Frankliniella fusca, a thysanopteran phytovirus vector.</title>
        <authorList>
            <person name="Catto M.A."/>
            <person name="Labadie P.E."/>
            <person name="Jacobson A.L."/>
            <person name="Kennedy G.G."/>
            <person name="Srinivasan R."/>
            <person name="Hunt B.G."/>
        </authorList>
    </citation>
    <scope>NUCLEOTIDE SEQUENCE</scope>
    <source>
        <strain evidence="1">PL_HMW_Pooled</strain>
    </source>
</reference>
<evidence type="ECO:0000313" key="1">
    <source>
        <dbReference type="EMBL" id="KAK3929675.1"/>
    </source>
</evidence>
<dbReference type="GO" id="GO:0004386">
    <property type="term" value="F:helicase activity"/>
    <property type="evidence" value="ECO:0007669"/>
    <property type="project" value="UniProtKB-KW"/>
</dbReference>